<gene>
    <name evidence="14" type="ORF">SAMN04488109_5290</name>
</gene>
<evidence type="ECO:0000259" key="13">
    <source>
        <dbReference type="Pfam" id="PF07715"/>
    </source>
</evidence>
<dbReference type="GO" id="GO:0009279">
    <property type="term" value="C:cell outer membrane"/>
    <property type="evidence" value="ECO:0007669"/>
    <property type="project" value="UniProtKB-SubCell"/>
</dbReference>
<accession>A0A1M5VPW3</accession>
<dbReference type="GO" id="GO:0044718">
    <property type="term" value="P:siderophore transmembrane transport"/>
    <property type="evidence" value="ECO:0007669"/>
    <property type="project" value="TreeGrafter"/>
</dbReference>
<evidence type="ECO:0000256" key="3">
    <source>
        <dbReference type="ARBA" id="ARBA00022452"/>
    </source>
</evidence>
<evidence type="ECO:0000256" key="6">
    <source>
        <dbReference type="ARBA" id="ARBA00023077"/>
    </source>
</evidence>
<evidence type="ECO:0000259" key="12">
    <source>
        <dbReference type="Pfam" id="PF00593"/>
    </source>
</evidence>
<evidence type="ECO:0000256" key="8">
    <source>
        <dbReference type="ARBA" id="ARBA00023170"/>
    </source>
</evidence>
<dbReference type="Pfam" id="PF07715">
    <property type="entry name" value="Plug"/>
    <property type="match status" value="1"/>
</dbReference>
<evidence type="ECO:0000256" key="11">
    <source>
        <dbReference type="SAM" id="SignalP"/>
    </source>
</evidence>
<keyword evidence="9" id="KW-0998">Cell outer membrane</keyword>
<dbReference type="Proteomes" id="UP000184212">
    <property type="component" value="Unassembled WGS sequence"/>
</dbReference>
<keyword evidence="15" id="KW-1185">Reference proteome</keyword>
<evidence type="ECO:0000256" key="2">
    <source>
        <dbReference type="ARBA" id="ARBA00022448"/>
    </source>
</evidence>
<comment type="similarity">
    <text evidence="10">Belongs to the TonB-dependent receptor family.</text>
</comment>
<evidence type="ECO:0000256" key="1">
    <source>
        <dbReference type="ARBA" id="ARBA00004571"/>
    </source>
</evidence>
<keyword evidence="4" id="KW-0812">Transmembrane</keyword>
<dbReference type="AlphaFoldDB" id="A0A1M5VPW3"/>
<keyword evidence="5 11" id="KW-0732">Signal</keyword>
<keyword evidence="8" id="KW-0675">Receptor</keyword>
<dbReference type="InterPro" id="IPR036942">
    <property type="entry name" value="Beta-barrel_TonB_sf"/>
</dbReference>
<keyword evidence="7 10" id="KW-0472">Membrane</keyword>
<evidence type="ECO:0000256" key="10">
    <source>
        <dbReference type="RuleBase" id="RU003357"/>
    </source>
</evidence>
<evidence type="ECO:0000313" key="14">
    <source>
        <dbReference type="EMBL" id="SHH77230.1"/>
    </source>
</evidence>
<keyword evidence="2" id="KW-0813">Transport</keyword>
<organism evidence="14 15">
    <name type="scientific">Chryseolinea serpens</name>
    <dbReference type="NCBI Taxonomy" id="947013"/>
    <lineage>
        <taxon>Bacteria</taxon>
        <taxon>Pseudomonadati</taxon>
        <taxon>Bacteroidota</taxon>
        <taxon>Cytophagia</taxon>
        <taxon>Cytophagales</taxon>
        <taxon>Fulvivirgaceae</taxon>
        <taxon>Chryseolinea</taxon>
    </lineage>
</organism>
<feature type="signal peptide" evidence="11">
    <location>
        <begin position="1"/>
        <end position="18"/>
    </location>
</feature>
<dbReference type="InterPro" id="IPR000531">
    <property type="entry name" value="Beta-barrel_TonB"/>
</dbReference>
<dbReference type="Gene3D" id="2.40.170.20">
    <property type="entry name" value="TonB-dependent receptor, beta-barrel domain"/>
    <property type="match status" value="1"/>
</dbReference>
<evidence type="ECO:0000256" key="9">
    <source>
        <dbReference type="ARBA" id="ARBA00023237"/>
    </source>
</evidence>
<dbReference type="Gene3D" id="2.170.130.10">
    <property type="entry name" value="TonB-dependent receptor, plug domain"/>
    <property type="match status" value="1"/>
</dbReference>
<keyword evidence="6 10" id="KW-0798">TonB box</keyword>
<feature type="chain" id="PRO_5013177963" evidence="11">
    <location>
        <begin position="19"/>
        <end position="836"/>
    </location>
</feature>
<reference evidence="14 15" key="1">
    <citation type="submission" date="2016-11" db="EMBL/GenBank/DDBJ databases">
        <authorList>
            <person name="Jaros S."/>
            <person name="Januszkiewicz K."/>
            <person name="Wedrychowicz H."/>
        </authorList>
    </citation>
    <scope>NUCLEOTIDE SEQUENCE [LARGE SCALE GENOMIC DNA]</scope>
    <source>
        <strain evidence="14 15">DSM 24574</strain>
    </source>
</reference>
<dbReference type="STRING" id="947013.SAMN04488109_5290"/>
<feature type="domain" description="TonB-dependent receptor-like beta-barrel" evidence="12">
    <location>
        <begin position="295"/>
        <end position="809"/>
    </location>
</feature>
<dbReference type="SUPFAM" id="SSF56935">
    <property type="entry name" value="Porins"/>
    <property type="match status" value="1"/>
</dbReference>
<evidence type="ECO:0000313" key="15">
    <source>
        <dbReference type="Proteomes" id="UP000184212"/>
    </source>
</evidence>
<evidence type="ECO:0000256" key="5">
    <source>
        <dbReference type="ARBA" id="ARBA00022729"/>
    </source>
</evidence>
<evidence type="ECO:0000256" key="4">
    <source>
        <dbReference type="ARBA" id="ARBA00022692"/>
    </source>
</evidence>
<dbReference type="InterPro" id="IPR037066">
    <property type="entry name" value="Plug_dom_sf"/>
</dbReference>
<dbReference type="InterPro" id="IPR039426">
    <property type="entry name" value="TonB-dep_rcpt-like"/>
</dbReference>
<dbReference type="Pfam" id="PF00593">
    <property type="entry name" value="TonB_dep_Rec_b-barrel"/>
    <property type="match status" value="1"/>
</dbReference>
<dbReference type="EMBL" id="FQWQ01000004">
    <property type="protein sequence ID" value="SHH77230.1"/>
    <property type="molecule type" value="Genomic_DNA"/>
</dbReference>
<sequence>MKLVITAALALLSVQAFSQEQKDSLTTRQLDEVVVTGSRSLEDIYKSPVTVEKTTRKAFQQSPAPSFFDGLDFIKGVQLITPSLGFKVINTRGFANTTNVRFVQLVDGTDVQAPHIGAPIANMMGPSDLDLESTEIVPGVASALYGMNAINGLANFTSLDPFQNTGLSIQQKMGVNNASPSDGNKLFSEIALRWAQKASDRFAYKINGTYMRGYDFVANNLTDINPNANATTGLLGADNPALDPVNSYGNESSDRRTINLNGKNYVVARTGYLEKEVVDYTLKNIKADATLVYKIRPQSRLSYTYRFADINNVYQRANRFRLEDYILQQHALTYQDANLLAHAYVNIENTGKSYNARSMAENIDRTFKPDNQWYTDYSNRFTSAVNAGSTVAEAHHLARATADQGRPVPGTEEFSNMISQLRNINNWDYGAALRVKSQMYHGDIQYDLSGVVRNYIHLLTGGDYRSYVIVPDGNYFINPEEPGKNLVYYKYGAFVEATKTIWNDKLKIGATLRADKNQYYDVKWNPRFTVVYSPGPNQSFRFSFQSGFRFPSVFEAFSNINSGGVKRVGGLPVMSHGIFENSYLRASVDAFQAAVTKDVNTNGISVNQAIVNNQGLLKKNGYTYLQPEHIQSFEAGYRGVLFKNLKVDIDVYFNQYNDFIAQVEVNVPKTTIADSIPYYMNKKTGQDKYRMWTNSMTVAYNYGSSVGLSYKFYKDFVASGNATYAVLQHRTSGDGLEDGFNTPKWMYNVSIGNSQLFNRVGVMLNYRWQTAYYWQSFLVNGTVPSFGTLNAQVNWKMVGVTWKCGATNLTNTHYYSYLGGPSIGGMYYVSLTYGLK</sequence>
<dbReference type="RefSeq" id="WP_073140615.1">
    <property type="nucleotide sequence ID" value="NZ_FQWQ01000004.1"/>
</dbReference>
<protein>
    <submittedName>
        <fullName evidence="14">Iron complex outermembrane recepter protein</fullName>
    </submittedName>
</protein>
<feature type="domain" description="TonB-dependent receptor plug" evidence="13">
    <location>
        <begin position="45"/>
        <end position="152"/>
    </location>
</feature>
<comment type="subcellular location">
    <subcellularLocation>
        <location evidence="1">Cell outer membrane</location>
        <topology evidence="1">Multi-pass membrane protein</topology>
    </subcellularLocation>
</comment>
<dbReference type="GO" id="GO:0015344">
    <property type="term" value="F:siderophore uptake transmembrane transporter activity"/>
    <property type="evidence" value="ECO:0007669"/>
    <property type="project" value="TreeGrafter"/>
</dbReference>
<keyword evidence="3" id="KW-1134">Transmembrane beta strand</keyword>
<evidence type="ECO:0000256" key="7">
    <source>
        <dbReference type="ARBA" id="ARBA00023136"/>
    </source>
</evidence>
<dbReference type="PANTHER" id="PTHR30069">
    <property type="entry name" value="TONB-DEPENDENT OUTER MEMBRANE RECEPTOR"/>
    <property type="match status" value="1"/>
</dbReference>
<name>A0A1M5VPW3_9BACT</name>
<proteinExistence type="inferred from homology"/>
<dbReference type="InterPro" id="IPR012910">
    <property type="entry name" value="Plug_dom"/>
</dbReference>
<dbReference type="PANTHER" id="PTHR30069:SF29">
    <property type="entry name" value="HEMOGLOBIN AND HEMOGLOBIN-HAPTOGLOBIN-BINDING PROTEIN 1-RELATED"/>
    <property type="match status" value="1"/>
</dbReference>